<dbReference type="Proteomes" id="UP000277580">
    <property type="component" value="Unassembled WGS sequence"/>
</dbReference>
<evidence type="ECO:0000313" key="5">
    <source>
        <dbReference type="EMBL" id="RPB16210.1"/>
    </source>
</evidence>
<accession>A0A3N4L074</accession>
<dbReference type="InterPro" id="IPR036322">
    <property type="entry name" value="WD40_repeat_dom_sf"/>
</dbReference>
<dbReference type="PROSITE" id="PS00678">
    <property type="entry name" value="WD_REPEATS_1"/>
    <property type="match status" value="1"/>
</dbReference>
<dbReference type="Pfam" id="PF08728">
    <property type="entry name" value="CRT10"/>
    <property type="match status" value="2"/>
</dbReference>
<keyword evidence="6" id="KW-1185">Reference proteome</keyword>
<dbReference type="InterPro" id="IPR014839">
    <property type="entry name" value="Crt10"/>
</dbReference>
<dbReference type="AlphaFoldDB" id="A0A3N4L074"/>
<feature type="compositionally biased region" description="Basic and acidic residues" evidence="4">
    <location>
        <begin position="181"/>
        <end position="194"/>
    </location>
</feature>
<evidence type="ECO:0000256" key="4">
    <source>
        <dbReference type="SAM" id="MobiDB-lite"/>
    </source>
</evidence>
<sequence length="706" mass="78882">MANKNLQPYKPVDVSFLGEQKLDDVSYWRNNVVAASKRHNYLFIAVRSTIRVYAPKYPYQTIPTTTPYTTLTSAASPTAAGFIDPQDPHAINSLTVGELGFEEVLVSAHDDGDVCAWYTRDLRRIAFRLSVGKSAWGVALHKERRLLAVSANTHQISVFELAIGRNLEEGERDDEDEYMEGEEKSVLGDEDCGRSHNGGRKRRRRRRAESRSPDDSDVSEDDSICAGCKRRRGKKSPLKDKTVKTLIGHGHNIPNISFLGDPSGRWLVGTSIDGTVILWDVTTERAVEKCKMGFHSMGWSVLFLKPQAFKPVSNIYEALGKPIPSQVGREPRKNTIHGIQTLPTDYYDPPTNPRFHEARAWDISPHTAHQSTSRILMPDERSDDYDDYLDEEEGDDESHQSSEDVDGHEVQVFIVPGGGHVELLTEEGSETDTSASTTATDSQEETAETYHSVPASVVGTTDVGSGLEDDGEQRDNILDTIGPVRVVEFVQDSEGEGDKSYEKHTMEIEMMSMMTQMRTKGRRSLCRFPPVSFIFSTTERNCQLLTLTPYLTPNVVCFFPLHQQNQPPTVQYFSDIDRLNMVHCIPDLSLVIAASQKGRAAIFRLTRVGDIFGMRLDTILPREDEVNERGRERRPSVLLGVAVSPVQERRRGRGGGLGVWGRKRWRLMMVYVDGSINSYELGREEGIVEVGGIRGGLDGLGGFVMI</sequence>
<dbReference type="EMBL" id="ML119110">
    <property type="protein sequence ID" value="RPB16210.1"/>
    <property type="molecule type" value="Genomic_DNA"/>
</dbReference>
<dbReference type="STRING" id="1392247.A0A3N4L074"/>
<dbReference type="SUPFAM" id="SSF50978">
    <property type="entry name" value="WD40 repeat-like"/>
    <property type="match status" value="1"/>
</dbReference>
<evidence type="ECO:0000256" key="1">
    <source>
        <dbReference type="ARBA" id="ARBA00022574"/>
    </source>
</evidence>
<proteinExistence type="predicted"/>
<evidence type="ECO:0000256" key="3">
    <source>
        <dbReference type="PROSITE-ProRule" id="PRU00221"/>
    </source>
</evidence>
<feature type="compositionally biased region" description="Acidic residues" evidence="4">
    <location>
        <begin position="170"/>
        <end position="180"/>
    </location>
</feature>
<dbReference type="PROSITE" id="PS50082">
    <property type="entry name" value="WD_REPEATS_2"/>
    <property type="match status" value="1"/>
</dbReference>
<protein>
    <submittedName>
        <fullName evidence="5">Uncharacterized protein</fullName>
    </submittedName>
</protein>
<reference evidence="5 6" key="1">
    <citation type="journal article" date="2018" name="Nat. Ecol. Evol.">
        <title>Pezizomycetes genomes reveal the molecular basis of ectomycorrhizal truffle lifestyle.</title>
        <authorList>
            <person name="Murat C."/>
            <person name="Payen T."/>
            <person name="Noel B."/>
            <person name="Kuo A."/>
            <person name="Morin E."/>
            <person name="Chen J."/>
            <person name="Kohler A."/>
            <person name="Krizsan K."/>
            <person name="Balestrini R."/>
            <person name="Da Silva C."/>
            <person name="Montanini B."/>
            <person name="Hainaut M."/>
            <person name="Levati E."/>
            <person name="Barry K.W."/>
            <person name="Belfiori B."/>
            <person name="Cichocki N."/>
            <person name="Clum A."/>
            <person name="Dockter R.B."/>
            <person name="Fauchery L."/>
            <person name="Guy J."/>
            <person name="Iotti M."/>
            <person name="Le Tacon F."/>
            <person name="Lindquist E.A."/>
            <person name="Lipzen A."/>
            <person name="Malagnac F."/>
            <person name="Mello A."/>
            <person name="Molinier V."/>
            <person name="Miyauchi S."/>
            <person name="Poulain J."/>
            <person name="Riccioni C."/>
            <person name="Rubini A."/>
            <person name="Sitrit Y."/>
            <person name="Splivallo R."/>
            <person name="Traeger S."/>
            <person name="Wang M."/>
            <person name="Zifcakova L."/>
            <person name="Wipf D."/>
            <person name="Zambonelli A."/>
            <person name="Paolocci F."/>
            <person name="Nowrousian M."/>
            <person name="Ottonello S."/>
            <person name="Baldrian P."/>
            <person name="Spatafora J.W."/>
            <person name="Henrissat B."/>
            <person name="Nagy L.G."/>
            <person name="Aury J.M."/>
            <person name="Wincker P."/>
            <person name="Grigoriev I.V."/>
            <person name="Bonfante P."/>
            <person name="Martin F.M."/>
        </authorList>
    </citation>
    <scope>NUCLEOTIDE SEQUENCE [LARGE SCALE GENOMIC DNA]</scope>
    <source>
        <strain evidence="5 6">CCBAS932</strain>
    </source>
</reference>
<dbReference type="SMART" id="SM00320">
    <property type="entry name" value="WD40"/>
    <property type="match status" value="3"/>
</dbReference>
<dbReference type="OrthoDB" id="5591786at2759"/>
<dbReference type="InterPro" id="IPR001680">
    <property type="entry name" value="WD40_rpt"/>
</dbReference>
<feature type="repeat" description="WD" evidence="3">
    <location>
        <begin position="246"/>
        <end position="289"/>
    </location>
</feature>
<feature type="region of interest" description="Disordered" evidence="4">
    <location>
        <begin position="362"/>
        <end position="406"/>
    </location>
</feature>
<feature type="region of interest" description="Disordered" evidence="4">
    <location>
        <begin position="426"/>
        <end position="450"/>
    </location>
</feature>
<evidence type="ECO:0000256" key="2">
    <source>
        <dbReference type="ARBA" id="ARBA00022737"/>
    </source>
</evidence>
<dbReference type="Gene3D" id="2.130.10.10">
    <property type="entry name" value="YVTN repeat-like/Quinoprotein amine dehydrogenase"/>
    <property type="match status" value="1"/>
</dbReference>
<organism evidence="5 6">
    <name type="scientific">Morchella conica CCBAS932</name>
    <dbReference type="NCBI Taxonomy" id="1392247"/>
    <lineage>
        <taxon>Eukaryota</taxon>
        <taxon>Fungi</taxon>
        <taxon>Dikarya</taxon>
        <taxon>Ascomycota</taxon>
        <taxon>Pezizomycotina</taxon>
        <taxon>Pezizomycetes</taxon>
        <taxon>Pezizales</taxon>
        <taxon>Morchellaceae</taxon>
        <taxon>Morchella</taxon>
    </lineage>
</organism>
<feature type="compositionally biased region" description="Acidic residues" evidence="4">
    <location>
        <begin position="381"/>
        <end position="396"/>
    </location>
</feature>
<feature type="compositionally biased region" description="Basic residues" evidence="4">
    <location>
        <begin position="197"/>
        <end position="208"/>
    </location>
</feature>
<feature type="compositionally biased region" description="Low complexity" evidence="4">
    <location>
        <begin position="431"/>
        <end position="441"/>
    </location>
</feature>
<dbReference type="InterPro" id="IPR019775">
    <property type="entry name" value="WD40_repeat_CS"/>
</dbReference>
<name>A0A3N4L074_9PEZI</name>
<feature type="compositionally biased region" description="Basic and acidic residues" evidence="4">
    <location>
        <begin position="397"/>
        <end position="406"/>
    </location>
</feature>
<feature type="region of interest" description="Disordered" evidence="4">
    <location>
        <begin position="170"/>
        <end position="223"/>
    </location>
</feature>
<dbReference type="InterPro" id="IPR015943">
    <property type="entry name" value="WD40/YVTN_repeat-like_dom_sf"/>
</dbReference>
<dbReference type="InParanoid" id="A0A3N4L074"/>
<evidence type="ECO:0000313" key="6">
    <source>
        <dbReference type="Proteomes" id="UP000277580"/>
    </source>
</evidence>
<keyword evidence="2" id="KW-0677">Repeat</keyword>
<gene>
    <name evidence="5" type="ORF">P167DRAFT_551717</name>
</gene>
<keyword evidence="1 3" id="KW-0853">WD repeat</keyword>